<dbReference type="PANTHER" id="PTHR12606">
    <property type="entry name" value="SENTRIN/SUMO-SPECIFIC PROTEASE"/>
    <property type="match status" value="1"/>
</dbReference>
<feature type="transmembrane region" description="Helical" evidence="6">
    <location>
        <begin position="78"/>
        <end position="100"/>
    </location>
</feature>
<evidence type="ECO:0000259" key="7">
    <source>
        <dbReference type="PROSITE" id="PS50600"/>
    </source>
</evidence>
<evidence type="ECO:0000256" key="2">
    <source>
        <dbReference type="ARBA" id="ARBA00022670"/>
    </source>
</evidence>
<dbReference type="Pfam" id="PF02902">
    <property type="entry name" value="Peptidase_C48"/>
    <property type="match status" value="1"/>
</dbReference>
<dbReference type="GO" id="GO:0006508">
    <property type="term" value="P:proteolysis"/>
    <property type="evidence" value="ECO:0007669"/>
    <property type="project" value="UniProtKB-KW"/>
</dbReference>
<dbReference type="PANTHER" id="PTHR12606:SF153">
    <property type="entry name" value="ULP1 PROTEASE FAMILY, CARBOXY-TERMINAL DOMAIN PROTEIN"/>
    <property type="match status" value="1"/>
</dbReference>
<protein>
    <recommendedName>
        <fullName evidence="7">Ubiquitin-like protease family profile domain-containing protein</fullName>
    </recommendedName>
</protein>
<keyword evidence="3" id="KW-0378">Hydrolase</keyword>
<feature type="region of interest" description="Disordered" evidence="5">
    <location>
        <begin position="381"/>
        <end position="405"/>
    </location>
</feature>
<dbReference type="Proteomes" id="UP000054279">
    <property type="component" value="Unassembled WGS sequence"/>
</dbReference>
<dbReference type="Gene3D" id="3.40.395.10">
    <property type="entry name" value="Adenoviral Proteinase, Chain A"/>
    <property type="match status" value="1"/>
</dbReference>
<feature type="compositionally biased region" description="Basic residues" evidence="5">
    <location>
        <begin position="509"/>
        <end position="519"/>
    </location>
</feature>
<reference evidence="8 9" key="1">
    <citation type="submission" date="2014-06" db="EMBL/GenBank/DDBJ databases">
        <title>Evolutionary Origins and Diversification of the Mycorrhizal Mutualists.</title>
        <authorList>
            <consortium name="DOE Joint Genome Institute"/>
            <consortium name="Mycorrhizal Genomics Consortium"/>
            <person name="Kohler A."/>
            <person name="Kuo A."/>
            <person name="Nagy L.G."/>
            <person name="Floudas D."/>
            <person name="Copeland A."/>
            <person name="Barry K.W."/>
            <person name="Cichocki N."/>
            <person name="Veneault-Fourrey C."/>
            <person name="LaButti K."/>
            <person name="Lindquist E.A."/>
            <person name="Lipzen A."/>
            <person name="Lundell T."/>
            <person name="Morin E."/>
            <person name="Murat C."/>
            <person name="Riley R."/>
            <person name="Ohm R."/>
            <person name="Sun H."/>
            <person name="Tunlid A."/>
            <person name="Henrissat B."/>
            <person name="Grigoriev I.V."/>
            <person name="Hibbett D.S."/>
            <person name="Martin F."/>
        </authorList>
    </citation>
    <scope>NUCLEOTIDE SEQUENCE [LARGE SCALE GENOMIC DNA]</scope>
    <source>
        <strain evidence="8 9">SS14</strain>
    </source>
</reference>
<dbReference type="InterPro" id="IPR003653">
    <property type="entry name" value="Peptidase_C48_C"/>
</dbReference>
<keyword evidence="6" id="KW-0472">Membrane</keyword>
<evidence type="ECO:0000313" key="8">
    <source>
        <dbReference type="EMBL" id="KIJ43097.1"/>
    </source>
</evidence>
<dbReference type="AlphaFoldDB" id="A0A0C9VMK8"/>
<feature type="region of interest" description="Disordered" evidence="5">
    <location>
        <begin position="507"/>
        <end position="534"/>
    </location>
</feature>
<gene>
    <name evidence="8" type="ORF">M422DRAFT_253594</name>
</gene>
<evidence type="ECO:0000256" key="5">
    <source>
        <dbReference type="SAM" id="MobiDB-lite"/>
    </source>
</evidence>
<comment type="similarity">
    <text evidence="1">Belongs to the peptidase C48 family.</text>
</comment>
<proteinExistence type="inferred from homology"/>
<keyword evidence="6" id="KW-1133">Transmembrane helix</keyword>
<feature type="compositionally biased region" description="Acidic residues" evidence="5">
    <location>
        <begin position="381"/>
        <end position="390"/>
    </location>
</feature>
<name>A0A0C9VMK8_SPHS4</name>
<dbReference type="GO" id="GO:0016929">
    <property type="term" value="F:deSUMOylase activity"/>
    <property type="evidence" value="ECO:0007669"/>
    <property type="project" value="TreeGrafter"/>
</dbReference>
<keyword evidence="6" id="KW-0812">Transmembrane</keyword>
<dbReference type="GO" id="GO:0005634">
    <property type="term" value="C:nucleus"/>
    <property type="evidence" value="ECO:0007669"/>
    <property type="project" value="TreeGrafter"/>
</dbReference>
<evidence type="ECO:0000256" key="1">
    <source>
        <dbReference type="ARBA" id="ARBA00005234"/>
    </source>
</evidence>
<organism evidence="8 9">
    <name type="scientific">Sphaerobolus stellatus (strain SS14)</name>
    <dbReference type="NCBI Taxonomy" id="990650"/>
    <lineage>
        <taxon>Eukaryota</taxon>
        <taxon>Fungi</taxon>
        <taxon>Dikarya</taxon>
        <taxon>Basidiomycota</taxon>
        <taxon>Agaricomycotina</taxon>
        <taxon>Agaricomycetes</taxon>
        <taxon>Phallomycetidae</taxon>
        <taxon>Geastrales</taxon>
        <taxon>Sphaerobolaceae</taxon>
        <taxon>Sphaerobolus</taxon>
    </lineage>
</organism>
<dbReference type="PROSITE" id="PS50600">
    <property type="entry name" value="ULP_PROTEASE"/>
    <property type="match status" value="1"/>
</dbReference>
<dbReference type="SUPFAM" id="SSF54001">
    <property type="entry name" value="Cysteine proteinases"/>
    <property type="match status" value="1"/>
</dbReference>
<accession>A0A0C9VMK8</accession>
<keyword evidence="4" id="KW-0788">Thiol protease</keyword>
<evidence type="ECO:0000256" key="6">
    <source>
        <dbReference type="SAM" id="Phobius"/>
    </source>
</evidence>
<evidence type="ECO:0000313" key="9">
    <source>
        <dbReference type="Proteomes" id="UP000054279"/>
    </source>
</evidence>
<dbReference type="InterPro" id="IPR038765">
    <property type="entry name" value="Papain-like_cys_pep_sf"/>
</dbReference>
<keyword evidence="9" id="KW-1185">Reference proteome</keyword>
<feature type="domain" description="Ubiquitin-like protease family profile" evidence="7">
    <location>
        <begin position="888"/>
        <end position="1078"/>
    </location>
</feature>
<dbReference type="OrthoDB" id="1939479at2759"/>
<dbReference type="GO" id="GO:0016926">
    <property type="term" value="P:protein desumoylation"/>
    <property type="evidence" value="ECO:0007669"/>
    <property type="project" value="TreeGrafter"/>
</dbReference>
<sequence length="1275" mass="147231">MIPGAILLSANIKVETLLAFFKETEKRILKRCEDLLSEPNNIRHIPAAERQKILENCQKIKRAKGWIVRKFMVDKCRFLVMAIVQFNPTAIIIICQFHIIQAILRWQGDSGRLPDAPRVPISFKIKLFKAFRRLQRCRSRGEWPKFQEIFFQQLQVLCHEESEEGGNTAEVITGKRRHWQGFTAKDRRKLSEFLNQYFTTNWFDDFWLERVTDIGLPPGMTRDGTANTNNWSESAFLTFDKVWLQNRKNKRIDCLGGIILDFLISYELWQDSDKKSRIPHHIQEMNFEAYQLWDSDCIREIREEEYRVVESPTEVVHVNLKLPRCSPCDQWEQTGKLCVHMRAAQIFKTNGLVTEWQEQERVTQAKAPRVISRAVRFREADEDLSSEESDSMPNSKRKSKMPADKTMDRQLSAVLAELNVMNVQESKGKRDVPQNHPVKLYNRHQNPHNYFQGFRYGWSMAGGRPSKIRPLLDYRRKLSKATKHVIFNKKRGRKPDERIHWNSLIRRPSASKRKRKSQMKRAVSNSNTVKPRQIKKKQVEKLVKNLVETVEAETVDQPKMRDIPVQDNLRDATEHNNVSERIPPPDAKLFQHGETTVFPVVNLSHWTDEYSISLEEAMLFIKILNGCSHILKTRCLFALSNEGREVHNLVDVMSCEDVVDDGLTAYMCFIRNLCRKDQPTQVILLDKTAEYWTLWHYDLRQSSAKCVGISPDFETDMIPVVKRMAHFAILNALKMQSNLSGISITEDNTPITTQSTCRKETSGFWVILMAFAIMTSTPPGGGSMPLLNSLDVKELLGELLTNFLVHPRGLSFDILEKIYRKFNPEGMWGGYYIEDNIVAARPDRIPLHMVPFHLKPSIESEMPSLPSDGELWHRISTVKGIKFWIGPDCITDHEIDSIVQMNGWVTDAIIQAYISLLMKDLERGRDAPGLPLPIFCTDSFLCATLLKGTIRRPFKPRGIYEGHKLWIPTVDIFERNLFLILWHSVSKSHWYLVVLKPREYSIRIYDSLSRKLTKEHRDVLTRVLRFLEYEHTERKCSELPYAWNKNMDQYLKSNTIDAPQQPDGYSCGVYLIHFVEQICYGREPSSQDTFDPKKKRREIAIRIAKECPDIIFSDSGTPVPTQSSAPDYQLKRTAPREALDVKQASHLLLPKSPLANAQSQPQKPISSSSSSSSTPSQCNTLHGPTIGSWYLWAIGSPALYYPAECISVHEEDCIVDFEIPEFVLDTNGQRPNIPSILVKTFTECLSNERHMLQGIYPKQLCKIIYPSALDRDTHQ</sequence>
<evidence type="ECO:0000256" key="3">
    <source>
        <dbReference type="ARBA" id="ARBA00022801"/>
    </source>
</evidence>
<dbReference type="HOGENOM" id="CLU_263598_0_0_1"/>
<evidence type="ECO:0000256" key="4">
    <source>
        <dbReference type="ARBA" id="ARBA00022807"/>
    </source>
</evidence>
<feature type="region of interest" description="Disordered" evidence="5">
    <location>
        <begin position="1153"/>
        <end position="1179"/>
    </location>
</feature>
<keyword evidence="2" id="KW-0645">Protease</keyword>
<dbReference type="EMBL" id="KN837125">
    <property type="protein sequence ID" value="KIJ43097.1"/>
    <property type="molecule type" value="Genomic_DNA"/>
</dbReference>
<feature type="compositionally biased region" description="Low complexity" evidence="5">
    <location>
        <begin position="1158"/>
        <end position="1177"/>
    </location>
</feature>